<dbReference type="InterPro" id="IPR014722">
    <property type="entry name" value="Rib_uL2_dom2"/>
</dbReference>
<evidence type="ECO:0000256" key="1">
    <source>
        <dbReference type="ARBA" id="ARBA00004229"/>
    </source>
</evidence>
<name>A0A7S2D7D9_9STRA</name>
<evidence type="ECO:0000256" key="4">
    <source>
        <dbReference type="SAM" id="MobiDB-lite"/>
    </source>
</evidence>
<protein>
    <recommendedName>
        <fullName evidence="5">Translation initiation factor 5A-like N-terminal domain-containing protein</fullName>
    </recommendedName>
</protein>
<feature type="region of interest" description="Disordered" evidence="4">
    <location>
        <begin position="178"/>
        <end position="201"/>
    </location>
</feature>
<evidence type="ECO:0000259" key="5">
    <source>
        <dbReference type="Pfam" id="PF21485"/>
    </source>
</evidence>
<dbReference type="InterPro" id="IPR048670">
    <property type="entry name" value="IF5A-like_N"/>
</dbReference>
<dbReference type="InterPro" id="IPR008991">
    <property type="entry name" value="Translation_prot_SH3-like_sf"/>
</dbReference>
<dbReference type="SUPFAM" id="SSF50104">
    <property type="entry name" value="Translation proteins SH3-like domain"/>
    <property type="match status" value="1"/>
</dbReference>
<dbReference type="GO" id="GO:0045901">
    <property type="term" value="P:positive regulation of translational elongation"/>
    <property type="evidence" value="ECO:0007669"/>
    <property type="project" value="InterPro"/>
</dbReference>
<dbReference type="PANTHER" id="PTHR11673">
    <property type="entry name" value="TRANSLATION INITIATION FACTOR 5A FAMILY MEMBER"/>
    <property type="match status" value="1"/>
</dbReference>
<accession>A0A7S2D7D9</accession>
<evidence type="ECO:0000256" key="2">
    <source>
        <dbReference type="ARBA" id="ARBA00022528"/>
    </source>
</evidence>
<feature type="domain" description="Translation initiation factor 5A-like N-terminal" evidence="5">
    <location>
        <begin position="3"/>
        <end position="58"/>
    </location>
</feature>
<dbReference type="EMBL" id="HBGT01030799">
    <property type="protein sequence ID" value="CAD9446296.1"/>
    <property type="molecule type" value="Transcribed_RNA"/>
</dbReference>
<gene>
    <name evidence="6" type="ORF">FPAR1323_LOCUS16081</name>
</gene>
<evidence type="ECO:0000256" key="3">
    <source>
        <dbReference type="ARBA" id="ARBA00022640"/>
    </source>
</evidence>
<dbReference type="GO" id="GO:0043022">
    <property type="term" value="F:ribosome binding"/>
    <property type="evidence" value="ECO:0007669"/>
    <property type="project" value="InterPro"/>
</dbReference>
<dbReference type="AlphaFoldDB" id="A0A7S2D7D9"/>
<sequence>MEQAGSLKKNDTIMINGHACKIASYAHSEPGKHGGSKVRFVTRHVFNPDKRVETFMPCHSMVEVPELVKHEMLCLKHATIIADTMALAASPSGDEAALAAVRFDGVCDEGRYKRVGLKPLTNAVAESIVTRMAKGDHVLIAVCTHGAHSAIMDARSAKGMSQVNSLKGPAVGAAATAEAGAEGGGSTAMSRKAQRKAKKAAKADAKAAKGIKGAKGTMYKTKAKGEAAEVKEAAVEAEVEA</sequence>
<evidence type="ECO:0000313" key="6">
    <source>
        <dbReference type="EMBL" id="CAD9446296.1"/>
    </source>
</evidence>
<dbReference type="GO" id="GO:0003723">
    <property type="term" value="F:RNA binding"/>
    <property type="evidence" value="ECO:0007669"/>
    <property type="project" value="InterPro"/>
</dbReference>
<proteinExistence type="predicted"/>
<dbReference type="GO" id="GO:0009507">
    <property type="term" value="C:chloroplast"/>
    <property type="evidence" value="ECO:0007669"/>
    <property type="project" value="UniProtKB-SubCell"/>
</dbReference>
<dbReference type="Pfam" id="PF21485">
    <property type="entry name" value="IF5A-like_N"/>
    <property type="match status" value="1"/>
</dbReference>
<dbReference type="InterPro" id="IPR001884">
    <property type="entry name" value="IF5A-like"/>
</dbReference>
<dbReference type="GO" id="GO:0003746">
    <property type="term" value="F:translation elongation factor activity"/>
    <property type="evidence" value="ECO:0007669"/>
    <property type="project" value="InterPro"/>
</dbReference>
<dbReference type="Gene3D" id="2.30.30.30">
    <property type="match status" value="1"/>
</dbReference>
<organism evidence="6">
    <name type="scientific">Florenciella parvula</name>
    <dbReference type="NCBI Taxonomy" id="236787"/>
    <lineage>
        <taxon>Eukaryota</taxon>
        <taxon>Sar</taxon>
        <taxon>Stramenopiles</taxon>
        <taxon>Ochrophyta</taxon>
        <taxon>Dictyochophyceae</taxon>
        <taxon>Florenciellales</taxon>
        <taxon>Florenciella</taxon>
    </lineage>
</organism>
<reference evidence="6" key="1">
    <citation type="submission" date="2021-01" db="EMBL/GenBank/DDBJ databases">
        <authorList>
            <person name="Corre E."/>
            <person name="Pelletier E."/>
            <person name="Niang G."/>
            <person name="Scheremetjew M."/>
            <person name="Finn R."/>
            <person name="Kale V."/>
            <person name="Holt S."/>
            <person name="Cochrane G."/>
            <person name="Meng A."/>
            <person name="Brown T."/>
            <person name="Cohen L."/>
        </authorList>
    </citation>
    <scope>NUCLEOTIDE SEQUENCE</scope>
    <source>
        <strain evidence="6">RCC1693</strain>
    </source>
</reference>
<keyword evidence="3" id="KW-0934">Plastid</keyword>
<comment type="subcellular location">
    <subcellularLocation>
        <location evidence="1">Plastid</location>
        <location evidence="1">Chloroplast</location>
    </subcellularLocation>
</comment>
<keyword evidence="2" id="KW-0150">Chloroplast</keyword>